<protein>
    <submittedName>
        <fullName evidence="2">Uvr REP helicase</fullName>
    </submittedName>
</protein>
<dbReference type="GeneID" id="65099876"/>
<dbReference type="Proteomes" id="UP000297192">
    <property type="component" value="Segment"/>
</dbReference>
<accession>A0A291B0U4</accession>
<reference evidence="2" key="1">
    <citation type="journal article" date="2017" name="Arch. Virol.">
        <title>Complete genome sequence of shrimp hemocyte iridescent virus (SHIV) isolated from white leg shrimp, Litopenaeus vannamei.</title>
        <authorList>
            <person name="Qiu L."/>
            <person name="Chen M.M."/>
            <person name="Wang R.Y."/>
            <person name="Wan X.Y."/>
            <person name="Li C."/>
            <person name="Zhang Q.L."/>
            <person name="Dong X."/>
            <person name="Yang B."/>
            <person name="Xiang J.H."/>
            <person name="Huang J."/>
        </authorList>
    </citation>
    <scope>NUCLEOTIDE SEQUENCE [LARGE SCALE GENOMIC DNA]</scope>
    <source>
        <strain evidence="2">20141215</strain>
    </source>
</reference>
<keyword evidence="1" id="KW-0812">Transmembrane</keyword>
<dbReference type="KEGG" id="vg:65099876"/>
<dbReference type="EMBL" id="MF599468">
    <property type="protein sequence ID" value="ATE87113.1"/>
    <property type="molecule type" value="Genomic_DNA"/>
</dbReference>
<dbReference type="Gene3D" id="3.40.960.10">
    <property type="entry name" value="VSR Endonuclease"/>
    <property type="match status" value="1"/>
</dbReference>
<keyword evidence="1" id="KW-0472">Membrane</keyword>
<keyword evidence="1" id="KW-1133">Transmembrane helix</keyword>
<proteinExistence type="predicted"/>
<feature type="transmembrane region" description="Helical" evidence="1">
    <location>
        <begin position="15"/>
        <end position="36"/>
    </location>
</feature>
<gene>
    <name evidence="2" type="primary">104R</name>
</gene>
<keyword evidence="2" id="KW-0067">ATP-binding</keyword>
<name>A0A291B0U4_9VIRU</name>
<sequence length="179" mass="21096">MKKMFSQIKNLRDNLFQIIFLLCLLILIVLLIWNYFSGNKGTFVNYSSTIWDLLGKPTKKLPKKPFESKGEIECRRAIEKLTGHKFPKTRPSFLMNVVSGHNLELDCYNDELQMAVEYNGEQHYKFIPYFHSSKDAFQNLKYRDEMKQRLCKENGINLITVPYTVKIQNIESYLKQKLG</sequence>
<keyword evidence="2" id="KW-0547">Nucleotide-binding</keyword>
<keyword evidence="2" id="KW-0347">Helicase</keyword>
<evidence type="ECO:0000256" key="1">
    <source>
        <dbReference type="SAM" id="Phobius"/>
    </source>
</evidence>
<keyword evidence="2" id="KW-0378">Hydrolase</keyword>
<dbReference type="GO" id="GO:0004386">
    <property type="term" value="F:helicase activity"/>
    <property type="evidence" value="ECO:0007669"/>
    <property type="project" value="UniProtKB-KW"/>
</dbReference>
<reference evidence="2" key="2">
    <citation type="journal article" date="2017" name="Sci. Rep.">
        <title>Characterization of a new member of Iridoviridae, Shrimp hemocyte iridescent virus (SHIV), found in white leg shrimp (Litopenaeus vannamei).</title>
        <authorList>
            <person name="Qiu L."/>
            <person name="Chen M.M."/>
            <person name="Wan X.Y."/>
            <person name="Li C."/>
            <person name="Zhang Q.L."/>
            <person name="Wang R.Y."/>
            <person name="Cheng D.Y."/>
            <person name="Dong X."/>
            <person name="Yang B."/>
            <person name="Wang X.H."/>
            <person name="Xiang J.H."/>
            <person name="Huang J."/>
        </authorList>
    </citation>
    <scope>NUCLEOTIDE SEQUENCE [LARGE SCALE GENOMIC DNA]</scope>
    <source>
        <strain evidence="2">20141215</strain>
    </source>
</reference>
<keyword evidence="3" id="KW-1185">Reference proteome</keyword>
<dbReference type="RefSeq" id="YP_010084856.1">
    <property type="nucleotide sequence ID" value="NC_055165.1"/>
</dbReference>
<evidence type="ECO:0000313" key="3">
    <source>
        <dbReference type="Proteomes" id="UP000297192"/>
    </source>
</evidence>
<organism evidence="2">
    <name type="scientific">Shrimp hemocyte iridescent virus</name>
    <dbReference type="NCBI Taxonomy" id="2039780"/>
    <lineage>
        <taxon>Viruses</taxon>
        <taxon>Varidnaviria</taxon>
        <taxon>Bamfordvirae</taxon>
        <taxon>Nucleocytoviricota</taxon>
        <taxon>Megaviricetes</taxon>
        <taxon>Pimascovirales</taxon>
        <taxon>Pimascovirales incertae sedis</taxon>
        <taxon>Iridoviridae</taxon>
        <taxon>Betairidovirinae</taxon>
        <taxon>Decapodiridovirus</taxon>
        <taxon>Decapodiridovirus litopenaeus1</taxon>
        <taxon>Decapod iridescent virus 1</taxon>
    </lineage>
</organism>
<evidence type="ECO:0000313" key="2">
    <source>
        <dbReference type="EMBL" id="ATE87113.1"/>
    </source>
</evidence>